<protein>
    <submittedName>
        <fullName evidence="1">Uncharacterized protein</fullName>
    </submittedName>
</protein>
<reference evidence="1" key="1">
    <citation type="journal article" date="2023" name="Nat. Commun.">
        <title>Diploid and tetraploid genomes of Acorus and the evolution of monocots.</title>
        <authorList>
            <person name="Ma L."/>
            <person name="Liu K.W."/>
            <person name="Li Z."/>
            <person name="Hsiao Y.Y."/>
            <person name="Qi Y."/>
            <person name="Fu T."/>
            <person name="Tang G.D."/>
            <person name="Zhang D."/>
            <person name="Sun W.H."/>
            <person name="Liu D.K."/>
            <person name="Li Y."/>
            <person name="Chen G.Z."/>
            <person name="Liu X.D."/>
            <person name="Liao X.Y."/>
            <person name="Jiang Y.T."/>
            <person name="Yu X."/>
            <person name="Hao Y."/>
            <person name="Huang J."/>
            <person name="Zhao X.W."/>
            <person name="Ke S."/>
            <person name="Chen Y.Y."/>
            <person name="Wu W.L."/>
            <person name="Hsu J.L."/>
            <person name="Lin Y.F."/>
            <person name="Huang M.D."/>
            <person name="Li C.Y."/>
            <person name="Huang L."/>
            <person name="Wang Z.W."/>
            <person name="Zhao X."/>
            <person name="Zhong W.Y."/>
            <person name="Peng D.H."/>
            <person name="Ahmad S."/>
            <person name="Lan S."/>
            <person name="Zhang J.S."/>
            <person name="Tsai W.C."/>
            <person name="Van de Peer Y."/>
            <person name="Liu Z.J."/>
        </authorList>
    </citation>
    <scope>NUCLEOTIDE SEQUENCE</scope>
    <source>
        <strain evidence="1">SCP</strain>
    </source>
</reference>
<evidence type="ECO:0000313" key="1">
    <source>
        <dbReference type="EMBL" id="KAK1275805.1"/>
    </source>
</evidence>
<proteinExistence type="predicted"/>
<dbReference type="AlphaFoldDB" id="A0AAV9BGU3"/>
<comment type="caution">
    <text evidence="1">The sequence shown here is derived from an EMBL/GenBank/DDBJ whole genome shotgun (WGS) entry which is preliminary data.</text>
</comment>
<name>A0AAV9BGU3_ACOGR</name>
<dbReference type="EMBL" id="JAUJYN010000003">
    <property type="protein sequence ID" value="KAK1275805.1"/>
    <property type="molecule type" value="Genomic_DNA"/>
</dbReference>
<dbReference type="Proteomes" id="UP001179952">
    <property type="component" value="Unassembled WGS sequence"/>
</dbReference>
<keyword evidence="2" id="KW-1185">Reference proteome</keyword>
<sequence>MKKNFFINQLINKIKSLPNNTGVAENNGLDLDRQDPSTLLLPISSLVLPDSLRLRHGGKLIFN</sequence>
<gene>
    <name evidence="1" type="ORF">QJS04_geneDACA012874</name>
</gene>
<evidence type="ECO:0000313" key="2">
    <source>
        <dbReference type="Proteomes" id="UP001179952"/>
    </source>
</evidence>
<reference evidence="1" key="2">
    <citation type="submission" date="2023-06" db="EMBL/GenBank/DDBJ databases">
        <authorList>
            <person name="Ma L."/>
            <person name="Liu K.-W."/>
            <person name="Li Z."/>
            <person name="Hsiao Y.-Y."/>
            <person name="Qi Y."/>
            <person name="Fu T."/>
            <person name="Tang G."/>
            <person name="Zhang D."/>
            <person name="Sun W.-H."/>
            <person name="Liu D.-K."/>
            <person name="Li Y."/>
            <person name="Chen G.-Z."/>
            <person name="Liu X.-D."/>
            <person name="Liao X.-Y."/>
            <person name="Jiang Y.-T."/>
            <person name="Yu X."/>
            <person name="Hao Y."/>
            <person name="Huang J."/>
            <person name="Zhao X.-W."/>
            <person name="Ke S."/>
            <person name="Chen Y.-Y."/>
            <person name="Wu W.-L."/>
            <person name="Hsu J.-L."/>
            <person name="Lin Y.-F."/>
            <person name="Huang M.-D."/>
            <person name="Li C.-Y."/>
            <person name="Huang L."/>
            <person name="Wang Z.-W."/>
            <person name="Zhao X."/>
            <person name="Zhong W.-Y."/>
            <person name="Peng D.-H."/>
            <person name="Ahmad S."/>
            <person name="Lan S."/>
            <person name="Zhang J.-S."/>
            <person name="Tsai W.-C."/>
            <person name="Van De Peer Y."/>
            <person name="Liu Z.-J."/>
        </authorList>
    </citation>
    <scope>NUCLEOTIDE SEQUENCE</scope>
    <source>
        <strain evidence="1">SCP</strain>
        <tissue evidence="1">Leaves</tissue>
    </source>
</reference>
<accession>A0AAV9BGU3</accession>
<organism evidence="1 2">
    <name type="scientific">Acorus gramineus</name>
    <name type="common">Dwarf sweet flag</name>
    <dbReference type="NCBI Taxonomy" id="55184"/>
    <lineage>
        <taxon>Eukaryota</taxon>
        <taxon>Viridiplantae</taxon>
        <taxon>Streptophyta</taxon>
        <taxon>Embryophyta</taxon>
        <taxon>Tracheophyta</taxon>
        <taxon>Spermatophyta</taxon>
        <taxon>Magnoliopsida</taxon>
        <taxon>Liliopsida</taxon>
        <taxon>Acoraceae</taxon>
        <taxon>Acorus</taxon>
    </lineage>
</organism>